<dbReference type="InterPro" id="IPR007568">
    <property type="entry name" value="RTA1"/>
</dbReference>
<evidence type="ECO:0000256" key="1">
    <source>
        <dbReference type="ARBA" id="ARBA00004141"/>
    </source>
</evidence>
<feature type="transmembrane region" description="Helical" evidence="5">
    <location>
        <begin position="241"/>
        <end position="259"/>
    </location>
</feature>
<accession>A0A9W9FAS0</accession>
<dbReference type="GO" id="GO:0016020">
    <property type="term" value="C:membrane"/>
    <property type="evidence" value="ECO:0007669"/>
    <property type="project" value="UniProtKB-SubCell"/>
</dbReference>
<keyword evidence="4 5" id="KW-0472">Membrane</keyword>
<evidence type="ECO:0000256" key="2">
    <source>
        <dbReference type="ARBA" id="ARBA00022692"/>
    </source>
</evidence>
<reference evidence="6" key="1">
    <citation type="submission" date="2022-11" db="EMBL/GenBank/DDBJ databases">
        <authorList>
            <person name="Petersen C."/>
        </authorList>
    </citation>
    <scope>NUCLEOTIDE SEQUENCE</scope>
    <source>
        <strain evidence="6">IBT 30069</strain>
    </source>
</reference>
<sequence>MNRDNLYGYEPSIAAGVIFIILFAASTLYHLWQLTKARCWYFIPFVIGGIFQVIGYICRVIAHNNLSSVPIYAMQSVLILLAPPLYAASVYMVLGRLVRYLHAEELSLVPVKWMTKIFVSGDVFSFLLQAGGGGLMASKKTSTRNTGSNVVIGGLVVQLLFFGFFVIAAAIFHFRIDKSPTTKASSERHMAVGKGWKQRNWVTVLMALYVVSALILIRSIFRLIEYKYGFDGYIMTHEVFSYIFDAVMMFIAMVVMNIYHPAVIIGDGKSERTSDYEGMQL</sequence>
<evidence type="ECO:0000256" key="3">
    <source>
        <dbReference type="ARBA" id="ARBA00022989"/>
    </source>
</evidence>
<evidence type="ECO:0000313" key="7">
    <source>
        <dbReference type="Proteomes" id="UP001149165"/>
    </source>
</evidence>
<evidence type="ECO:0000256" key="5">
    <source>
        <dbReference type="SAM" id="Phobius"/>
    </source>
</evidence>
<feature type="transmembrane region" description="Helical" evidence="5">
    <location>
        <begin position="200"/>
        <end position="221"/>
    </location>
</feature>
<organism evidence="6 7">
    <name type="scientific">Penicillium angulare</name>
    <dbReference type="NCBI Taxonomy" id="116970"/>
    <lineage>
        <taxon>Eukaryota</taxon>
        <taxon>Fungi</taxon>
        <taxon>Dikarya</taxon>
        <taxon>Ascomycota</taxon>
        <taxon>Pezizomycotina</taxon>
        <taxon>Eurotiomycetes</taxon>
        <taxon>Eurotiomycetidae</taxon>
        <taxon>Eurotiales</taxon>
        <taxon>Aspergillaceae</taxon>
        <taxon>Penicillium</taxon>
    </lineage>
</organism>
<dbReference type="EMBL" id="JAPQKH010000005">
    <property type="protein sequence ID" value="KAJ5096768.1"/>
    <property type="molecule type" value="Genomic_DNA"/>
</dbReference>
<evidence type="ECO:0000313" key="6">
    <source>
        <dbReference type="EMBL" id="KAJ5096768.1"/>
    </source>
</evidence>
<gene>
    <name evidence="6" type="ORF">N7456_007489</name>
</gene>
<evidence type="ECO:0000256" key="4">
    <source>
        <dbReference type="ARBA" id="ARBA00023136"/>
    </source>
</evidence>
<reference evidence="6" key="2">
    <citation type="journal article" date="2023" name="IMA Fungus">
        <title>Comparative genomic study of the Penicillium genus elucidates a diverse pangenome and 15 lateral gene transfer events.</title>
        <authorList>
            <person name="Petersen C."/>
            <person name="Sorensen T."/>
            <person name="Nielsen M.R."/>
            <person name="Sondergaard T.E."/>
            <person name="Sorensen J.L."/>
            <person name="Fitzpatrick D.A."/>
            <person name="Frisvad J.C."/>
            <person name="Nielsen K.L."/>
        </authorList>
    </citation>
    <scope>NUCLEOTIDE SEQUENCE</scope>
    <source>
        <strain evidence="6">IBT 30069</strain>
    </source>
</reference>
<name>A0A9W9FAS0_9EURO</name>
<dbReference type="AlphaFoldDB" id="A0A9W9FAS0"/>
<dbReference type="OrthoDB" id="3358017at2759"/>
<dbReference type="Pfam" id="PF04479">
    <property type="entry name" value="RTA1"/>
    <property type="match status" value="1"/>
</dbReference>
<protein>
    <submittedName>
        <fullName evidence="6">RTA-like protein</fullName>
    </submittedName>
</protein>
<feature type="transmembrane region" description="Helical" evidence="5">
    <location>
        <begin position="150"/>
        <end position="174"/>
    </location>
</feature>
<feature type="transmembrane region" description="Helical" evidence="5">
    <location>
        <begin position="39"/>
        <end position="62"/>
    </location>
</feature>
<dbReference type="PANTHER" id="PTHR31465:SF1">
    <property type="entry name" value="PROTEIN RTA1-RELATED"/>
    <property type="match status" value="1"/>
</dbReference>
<comment type="subcellular location">
    <subcellularLocation>
        <location evidence="1">Membrane</location>
        <topology evidence="1">Multi-pass membrane protein</topology>
    </subcellularLocation>
</comment>
<proteinExistence type="predicted"/>
<comment type="caution">
    <text evidence="6">The sequence shown here is derived from an EMBL/GenBank/DDBJ whole genome shotgun (WGS) entry which is preliminary data.</text>
</comment>
<feature type="transmembrane region" description="Helical" evidence="5">
    <location>
        <begin position="74"/>
        <end position="94"/>
    </location>
</feature>
<dbReference type="PANTHER" id="PTHR31465">
    <property type="entry name" value="PROTEIN RTA1-RELATED"/>
    <property type="match status" value="1"/>
</dbReference>
<dbReference type="Proteomes" id="UP001149165">
    <property type="component" value="Unassembled WGS sequence"/>
</dbReference>
<feature type="transmembrane region" description="Helical" evidence="5">
    <location>
        <begin position="12"/>
        <end position="32"/>
    </location>
</feature>
<keyword evidence="7" id="KW-1185">Reference proteome</keyword>
<keyword evidence="3 5" id="KW-1133">Transmembrane helix</keyword>
<keyword evidence="2 5" id="KW-0812">Transmembrane</keyword>